<reference evidence="1" key="2">
    <citation type="submission" date="2020-11" db="EMBL/GenBank/DDBJ databases">
        <authorList>
            <person name="McCartney M.A."/>
            <person name="Auch B."/>
            <person name="Kono T."/>
            <person name="Mallez S."/>
            <person name="Becker A."/>
            <person name="Gohl D.M."/>
            <person name="Silverstein K.A.T."/>
            <person name="Koren S."/>
            <person name="Bechman K.B."/>
            <person name="Herman A."/>
            <person name="Abrahante J.E."/>
            <person name="Garbe J."/>
        </authorList>
    </citation>
    <scope>NUCLEOTIDE SEQUENCE</scope>
    <source>
        <strain evidence="1">Duluth1</strain>
        <tissue evidence="1">Whole animal</tissue>
    </source>
</reference>
<evidence type="ECO:0000313" key="2">
    <source>
        <dbReference type="Proteomes" id="UP000828390"/>
    </source>
</evidence>
<accession>A0A9D4LYK2</accession>
<dbReference type="InterPro" id="IPR036249">
    <property type="entry name" value="Thioredoxin-like_sf"/>
</dbReference>
<dbReference type="AlphaFoldDB" id="A0A9D4LYK2"/>
<dbReference type="EMBL" id="JAIWYP010000002">
    <property type="protein sequence ID" value="KAH3866124.1"/>
    <property type="molecule type" value="Genomic_DNA"/>
</dbReference>
<sequence length="54" mass="6238">MLLEIVEKKLQTFTRINLCSRAVWMAAKAANIPVTIRYLDLFKGEHKTTEFAKV</sequence>
<gene>
    <name evidence="1" type="ORF">DPMN_029178</name>
</gene>
<dbReference type="Gene3D" id="3.40.30.10">
    <property type="entry name" value="Glutaredoxin"/>
    <property type="match status" value="1"/>
</dbReference>
<comment type="caution">
    <text evidence="1">The sequence shown here is derived from an EMBL/GenBank/DDBJ whole genome shotgun (WGS) entry which is preliminary data.</text>
</comment>
<organism evidence="1 2">
    <name type="scientific">Dreissena polymorpha</name>
    <name type="common">Zebra mussel</name>
    <name type="synonym">Mytilus polymorpha</name>
    <dbReference type="NCBI Taxonomy" id="45954"/>
    <lineage>
        <taxon>Eukaryota</taxon>
        <taxon>Metazoa</taxon>
        <taxon>Spiralia</taxon>
        <taxon>Lophotrochozoa</taxon>
        <taxon>Mollusca</taxon>
        <taxon>Bivalvia</taxon>
        <taxon>Autobranchia</taxon>
        <taxon>Heteroconchia</taxon>
        <taxon>Euheterodonta</taxon>
        <taxon>Imparidentia</taxon>
        <taxon>Neoheterodontei</taxon>
        <taxon>Myida</taxon>
        <taxon>Dreissenoidea</taxon>
        <taxon>Dreissenidae</taxon>
        <taxon>Dreissena</taxon>
    </lineage>
</organism>
<name>A0A9D4LYK2_DREPO</name>
<reference evidence="1" key="1">
    <citation type="journal article" date="2019" name="bioRxiv">
        <title>The Genome of the Zebra Mussel, Dreissena polymorpha: A Resource for Invasive Species Research.</title>
        <authorList>
            <person name="McCartney M.A."/>
            <person name="Auch B."/>
            <person name="Kono T."/>
            <person name="Mallez S."/>
            <person name="Zhang Y."/>
            <person name="Obille A."/>
            <person name="Becker A."/>
            <person name="Abrahante J.E."/>
            <person name="Garbe J."/>
            <person name="Badalamenti J.P."/>
            <person name="Herman A."/>
            <person name="Mangelson H."/>
            <person name="Liachko I."/>
            <person name="Sullivan S."/>
            <person name="Sone E.D."/>
            <person name="Koren S."/>
            <person name="Silverstein K.A.T."/>
            <person name="Beckman K.B."/>
            <person name="Gohl D.M."/>
        </authorList>
    </citation>
    <scope>NUCLEOTIDE SEQUENCE</scope>
    <source>
        <strain evidence="1">Duluth1</strain>
        <tissue evidence="1">Whole animal</tissue>
    </source>
</reference>
<dbReference type="SUPFAM" id="SSF52833">
    <property type="entry name" value="Thioredoxin-like"/>
    <property type="match status" value="1"/>
</dbReference>
<protein>
    <submittedName>
        <fullName evidence="1">Uncharacterized protein</fullName>
    </submittedName>
</protein>
<proteinExistence type="predicted"/>
<dbReference type="Proteomes" id="UP000828390">
    <property type="component" value="Unassembled WGS sequence"/>
</dbReference>
<evidence type="ECO:0000313" key="1">
    <source>
        <dbReference type="EMBL" id="KAH3866124.1"/>
    </source>
</evidence>
<keyword evidence="2" id="KW-1185">Reference proteome</keyword>